<name>D4YXU2_SPHIU</name>
<reference evidence="2 3" key="1">
    <citation type="journal article" date="2010" name="J. Bacteriol.">
        <title>Complete genome sequence of the representative gamma-hexachlorocyclohexane-degrading bacterium Sphingobium japonicum UT26.</title>
        <authorList>
            <person name="Nagata Y."/>
            <person name="Ohtsubo Y."/>
            <person name="Endo R."/>
            <person name="Ichikawa N."/>
            <person name="Ankai A."/>
            <person name="Oguchi A."/>
            <person name="Fukui S."/>
            <person name="Fujita N."/>
            <person name="Tsuda M."/>
        </authorList>
    </citation>
    <scope>NUCLEOTIDE SEQUENCE [LARGE SCALE GENOMIC DNA]</scope>
    <source>
        <strain evidence="3">DSM 16413 / CCM 7287 / MTCC 6362 / UT26 / NBRC 101211 / UT26S</strain>
    </source>
</reference>
<proteinExistence type="predicted"/>
<feature type="region of interest" description="Disordered" evidence="1">
    <location>
        <begin position="31"/>
        <end position="57"/>
    </location>
</feature>
<protein>
    <submittedName>
        <fullName evidence="2">Uncharacterized protein</fullName>
    </submittedName>
</protein>
<sequence length="89" mass="9669">MMIGFLRWQLCSFVQKKLPARKPPSLVIAARNSDGLGPQPTSSVLSPAAGLLSKPEPDQRVMATQSDSLAVSDDAWWEGDGPLSSMAWW</sequence>
<dbReference type="Proteomes" id="UP000007753">
    <property type="component" value="Chromosome 1"/>
</dbReference>
<keyword evidence="3" id="KW-1185">Reference proteome</keyword>
<dbReference type="STRING" id="452662.SJA_C1-03400"/>
<dbReference type="KEGG" id="sjp:SJA_C1-03400"/>
<dbReference type="AlphaFoldDB" id="D4YXU2"/>
<dbReference type="HOGENOM" id="CLU_2453068_0_0_5"/>
<evidence type="ECO:0000313" key="2">
    <source>
        <dbReference type="EMBL" id="BAI95174.1"/>
    </source>
</evidence>
<gene>
    <name evidence="2" type="ordered locus">SJA_C1-03400</name>
</gene>
<organism evidence="2 3">
    <name type="scientific">Sphingobium indicum (strain DSM 16413 / CCM 7287 / MTCC 6362 / UT26 / NBRC 101211 / UT26S)</name>
    <name type="common">Sphingobium japonicum</name>
    <dbReference type="NCBI Taxonomy" id="452662"/>
    <lineage>
        <taxon>Bacteria</taxon>
        <taxon>Pseudomonadati</taxon>
        <taxon>Pseudomonadota</taxon>
        <taxon>Alphaproteobacteria</taxon>
        <taxon>Sphingomonadales</taxon>
        <taxon>Sphingomonadaceae</taxon>
        <taxon>Sphingobium</taxon>
    </lineage>
</organism>
<accession>D4YXU2</accession>
<dbReference type="EMBL" id="AP010803">
    <property type="protein sequence ID" value="BAI95174.1"/>
    <property type="molecule type" value="Genomic_DNA"/>
</dbReference>
<evidence type="ECO:0000256" key="1">
    <source>
        <dbReference type="SAM" id="MobiDB-lite"/>
    </source>
</evidence>
<evidence type="ECO:0000313" key="3">
    <source>
        <dbReference type="Proteomes" id="UP000007753"/>
    </source>
</evidence>